<keyword evidence="3" id="KW-1003">Cell membrane</keyword>
<evidence type="ECO:0000256" key="8">
    <source>
        <dbReference type="SAM" id="SignalP"/>
    </source>
</evidence>
<feature type="chain" id="PRO_5003150428" evidence="8">
    <location>
        <begin position="27"/>
        <end position="461"/>
    </location>
</feature>
<evidence type="ECO:0000256" key="6">
    <source>
        <dbReference type="ARBA" id="ARBA00023139"/>
    </source>
</evidence>
<proteinExistence type="inferred from homology"/>
<evidence type="ECO:0000256" key="4">
    <source>
        <dbReference type="ARBA" id="ARBA00022729"/>
    </source>
</evidence>
<dbReference type="GO" id="GO:0042597">
    <property type="term" value="C:periplasmic space"/>
    <property type="evidence" value="ECO:0007669"/>
    <property type="project" value="UniProtKB-SubCell"/>
</dbReference>
<dbReference type="RefSeq" id="WP_013253817.1">
    <property type="nucleotide sequence ID" value="NC_014364.1"/>
</dbReference>
<accession>E1R2S1</accession>
<dbReference type="Proteomes" id="UP000002318">
    <property type="component" value="Chromosome"/>
</dbReference>
<evidence type="ECO:0000256" key="1">
    <source>
        <dbReference type="ARBA" id="ARBA00004418"/>
    </source>
</evidence>
<keyword evidence="6" id="KW-0564">Palmitate</keyword>
<dbReference type="SUPFAM" id="SSF53850">
    <property type="entry name" value="Periplasmic binding protein-like II"/>
    <property type="match status" value="1"/>
</dbReference>
<reference evidence="9 10" key="1">
    <citation type="journal article" date="2010" name="Stand. Genomic Sci.">
        <title>Complete genome sequence of Spirochaeta smaragdinae type strain (SEBR 4228).</title>
        <authorList>
            <person name="Mavromatis K."/>
            <person name="Yasawong M."/>
            <person name="Chertkov O."/>
            <person name="Lapidus A."/>
            <person name="Lucas S."/>
            <person name="Nolan M."/>
            <person name="Del Rio T.G."/>
            <person name="Tice H."/>
            <person name="Cheng J.F."/>
            <person name="Pitluck S."/>
            <person name="Liolios K."/>
            <person name="Ivanova N."/>
            <person name="Tapia R."/>
            <person name="Han C."/>
            <person name="Bruce D."/>
            <person name="Goodwin L."/>
            <person name="Pati A."/>
            <person name="Chen A."/>
            <person name="Palaniappan K."/>
            <person name="Land M."/>
            <person name="Hauser L."/>
            <person name="Chang Y.J."/>
            <person name="Jeffries C.D."/>
            <person name="Detter J.C."/>
            <person name="Rohde M."/>
            <person name="Brambilla E."/>
            <person name="Spring S."/>
            <person name="Goker M."/>
            <person name="Sikorski J."/>
            <person name="Woyke T."/>
            <person name="Bristow J."/>
            <person name="Eisen J.A."/>
            <person name="Markowitz V."/>
            <person name="Hugenholtz P."/>
            <person name="Klenk H.P."/>
            <person name="Kyrpides N.C."/>
        </authorList>
    </citation>
    <scope>NUCLEOTIDE SEQUENCE [LARGE SCALE GENOMIC DNA]</scope>
    <source>
        <strain evidence="10">DSM 11293 / JCM 15392 / SEBR 4228</strain>
    </source>
</reference>
<protein>
    <submittedName>
        <fullName evidence="9">Extracellular solute-binding protein family 1</fullName>
    </submittedName>
</protein>
<sequence>MKKQLFLCKGYVLVLLLAVCALNLWAQGEKEEEKVIWVTSVQGGREPEENVLFENEVKRLTGVEVSMIKPPSSEYSTKLTAMLATGEPLDIVYIDSSLMASLKDQDLFEPLTDRIEASKVLHDPSIIDPAEWERIRDKDGEIYGVFNKFEQGTLPIIRYDWLENLELEVPTTLDEYYRVLKAFTFDDPDGNGEDDTYGLAVGYSLYDLSSLFGAYGLARGFVKDETGNLYSPYATEAAIPVYEFLARLYREGILEPNFITNKSSNFRDMFMTGKAGMTFYWAAWVGLFNQTVKAERPDSPFKARGITPPKGPDGTIMCRAGNDGLMAIPRVSKHKDAAFKVIEFWHSYDGNILSTLGIKDHDYTFDNGTYELTELGKAHAMDHGAPQPKSLAWVNPFGELEGFEKAAEIVRTYGKPQYVTAYDKQWEEISRAEAAKIILGKISPEEGIANMNKRFEQEGIF</sequence>
<dbReference type="PANTHER" id="PTHR43649:SF33">
    <property type="entry name" value="POLYGALACTURONAN_RHAMNOGALACTURONAN-BINDING PROTEIN YTCQ"/>
    <property type="match status" value="1"/>
</dbReference>
<dbReference type="eggNOG" id="COG1653">
    <property type="taxonomic scope" value="Bacteria"/>
</dbReference>
<comment type="subcellular location">
    <subcellularLocation>
        <location evidence="1">Periplasm</location>
    </subcellularLocation>
</comment>
<keyword evidence="4 8" id="KW-0732">Signal</keyword>
<evidence type="ECO:0000256" key="7">
    <source>
        <dbReference type="ARBA" id="ARBA00023288"/>
    </source>
</evidence>
<dbReference type="EMBL" id="CP002116">
    <property type="protein sequence ID" value="ADK80353.1"/>
    <property type="molecule type" value="Genomic_DNA"/>
</dbReference>
<evidence type="ECO:0000313" key="9">
    <source>
        <dbReference type="EMBL" id="ADK80353.1"/>
    </source>
</evidence>
<dbReference type="InterPro" id="IPR006059">
    <property type="entry name" value="SBP"/>
</dbReference>
<dbReference type="OrthoDB" id="353961at2"/>
<evidence type="ECO:0000256" key="5">
    <source>
        <dbReference type="ARBA" id="ARBA00023136"/>
    </source>
</evidence>
<feature type="signal peptide" evidence="8">
    <location>
        <begin position="1"/>
        <end position="26"/>
    </location>
</feature>
<keyword evidence="5" id="KW-0472">Membrane</keyword>
<dbReference type="STRING" id="573413.Spirs_1226"/>
<organism evidence="9 10">
    <name type="scientific">Sediminispirochaeta smaragdinae (strain DSM 11293 / JCM 15392 / SEBR 4228)</name>
    <name type="common">Spirochaeta smaragdinae</name>
    <dbReference type="NCBI Taxonomy" id="573413"/>
    <lineage>
        <taxon>Bacteria</taxon>
        <taxon>Pseudomonadati</taxon>
        <taxon>Spirochaetota</taxon>
        <taxon>Spirochaetia</taxon>
        <taxon>Spirochaetales</taxon>
        <taxon>Spirochaetaceae</taxon>
        <taxon>Sediminispirochaeta</taxon>
    </lineage>
</organism>
<dbReference type="HOGENOM" id="CLU_021021_3_2_12"/>
<evidence type="ECO:0000256" key="3">
    <source>
        <dbReference type="ARBA" id="ARBA00022475"/>
    </source>
</evidence>
<keyword evidence="7" id="KW-0449">Lipoprotein</keyword>
<evidence type="ECO:0000313" key="10">
    <source>
        <dbReference type="Proteomes" id="UP000002318"/>
    </source>
</evidence>
<gene>
    <name evidence="9" type="ordered locus">Spirs_1226</name>
</gene>
<comment type="similarity">
    <text evidence="2">Belongs to the bacterial solute-binding protein 1 family.</text>
</comment>
<dbReference type="InterPro" id="IPR050490">
    <property type="entry name" value="Bact_solute-bd_prot1"/>
</dbReference>
<keyword evidence="10" id="KW-1185">Reference proteome</keyword>
<dbReference type="PANTHER" id="PTHR43649">
    <property type="entry name" value="ARABINOSE-BINDING PROTEIN-RELATED"/>
    <property type="match status" value="1"/>
</dbReference>
<dbReference type="AlphaFoldDB" id="E1R2S1"/>
<dbReference type="Pfam" id="PF01547">
    <property type="entry name" value="SBP_bac_1"/>
    <property type="match status" value="1"/>
</dbReference>
<dbReference type="Gene3D" id="3.40.190.10">
    <property type="entry name" value="Periplasmic binding protein-like II"/>
    <property type="match status" value="2"/>
</dbReference>
<name>E1R2S1_SEDSS</name>
<dbReference type="KEGG" id="ssm:Spirs_1226"/>
<evidence type="ECO:0000256" key="2">
    <source>
        <dbReference type="ARBA" id="ARBA00008520"/>
    </source>
</evidence>